<dbReference type="GO" id="GO:0005975">
    <property type="term" value="P:carbohydrate metabolic process"/>
    <property type="evidence" value="ECO:0007669"/>
    <property type="project" value="InterPro"/>
</dbReference>
<dbReference type="EMBL" id="DVJS01000056">
    <property type="protein sequence ID" value="HIS96819.1"/>
    <property type="molecule type" value="Genomic_DNA"/>
</dbReference>
<dbReference type="InterPro" id="IPR050226">
    <property type="entry name" value="NagZ_Beta-hexosaminidase"/>
</dbReference>
<dbReference type="PANTHER" id="PTHR30480:SF16">
    <property type="entry name" value="GLYCOSIDE HYDROLASE FAMILY 3 DOMAIN PROTEIN"/>
    <property type="match status" value="1"/>
</dbReference>
<dbReference type="InterPro" id="IPR017853">
    <property type="entry name" value="GH"/>
</dbReference>
<reference evidence="5" key="2">
    <citation type="journal article" date="2021" name="PeerJ">
        <title>Extensive microbial diversity within the chicken gut microbiome revealed by metagenomics and culture.</title>
        <authorList>
            <person name="Gilroy R."/>
            <person name="Ravi A."/>
            <person name="Getino M."/>
            <person name="Pursley I."/>
            <person name="Horton D.L."/>
            <person name="Alikhan N.F."/>
            <person name="Baker D."/>
            <person name="Gharbi K."/>
            <person name="Hall N."/>
            <person name="Watson M."/>
            <person name="Adriaenssens E.M."/>
            <person name="Foster-Nyarko E."/>
            <person name="Jarju S."/>
            <person name="Secka A."/>
            <person name="Antonio M."/>
            <person name="Oren A."/>
            <person name="Chaudhuri R.R."/>
            <person name="La Ragione R."/>
            <person name="Hildebrand F."/>
            <person name="Pallen M.J."/>
        </authorList>
    </citation>
    <scope>NUCLEOTIDE SEQUENCE</scope>
    <source>
        <strain evidence="5">ChiHecec3B27-6122</strain>
    </source>
</reference>
<name>A0A9D1K7Z2_9FIRM</name>
<dbReference type="InterPro" id="IPR001764">
    <property type="entry name" value="Glyco_hydro_3_N"/>
</dbReference>
<feature type="domain" description="Glycoside hydrolase family 3 N-terminal" evidence="4">
    <location>
        <begin position="22"/>
        <end position="324"/>
    </location>
</feature>
<evidence type="ECO:0000256" key="1">
    <source>
        <dbReference type="ARBA" id="ARBA00005336"/>
    </source>
</evidence>
<dbReference type="Pfam" id="PF00933">
    <property type="entry name" value="Glyco_hydro_3"/>
    <property type="match status" value="1"/>
</dbReference>
<dbReference type="GO" id="GO:0004563">
    <property type="term" value="F:beta-N-acetylhexosaminidase activity"/>
    <property type="evidence" value="ECO:0007669"/>
    <property type="project" value="UniProtKB-EC"/>
</dbReference>
<evidence type="ECO:0000259" key="4">
    <source>
        <dbReference type="Pfam" id="PF00933"/>
    </source>
</evidence>
<dbReference type="GO" id="GO:0009254">
    <property type="term" value="P:peptidoglycan turnover"/>
    <property type="evidence" value="ECO:0007669"/>
    <property type="project" value="TreeGrafter"/>
</dbReference>
<keyword evidence="3 5" id="KW-0326">Glycosidase</keyword>
<keyword evidence="2 5" id="KW-0378">Hydrolase</keyword>
<dbReference type="Gene3D" id="3.40.50.1700">
    <property type="entry name" value="Glycoside hydrolase family 3 C-terminal domain"/>
    <property type="match status" value="1"/>
</dbReference>
<gene>
    <name evidence="5" type="primary">nagZ</name>
    <name evidence="5" type="ORF">IAD42_02470</name>
</gene>
<proteinExistence type="inferred from homology"/>
<comment type="similarity">
    <text evidence="1">Belongs to the glycosyl hydrolase 3 family.</text>
</comment>
<dbReference type="Proteomes" id="UP000886876">
    <property type="component" value="Unassembled WGS sequence"/>
</dbReference>
<reference evidence="5" key="1">
    <citation type="submission" date="2020-10" db="EMBL/GenBank/DDBJ databases">
        <authorList>
            <person name="Gilroy R."/>
        </authorList>
    </citation>
    <scope>NUCLEOTIDE SEQUENCE</scope>
    <source>
        <strain evidence="5">ChiHecec3B27-6122</strain>
    </source>
</reference>
<protein>
    <submittedName>
        <fullName evidence="5">Beta-N-acetylhexosaminidase</fullName>
        <ecNumber evidence="5">3.2.1.52</ecNumber>
    </submittedName>
</protein>
<dbReference type="EC" id="3.2.1.52" evidence="5"/>
<dbReference type="AlphaFoldDB" id="A0A9D1K7Z2"/>
<dbReference type="Gene3D" id="3.20.20.300">
    <property type="entry name" value="Glycoside hydrolase, family 3, N-terminal domain"/>
    <property type="match status" value="1"/>
</dbReference>
<sequence length="517" mass="55229">MDLKTAAGQRIMAGFPGTEIDAGFAALVRECKIGNVILFKRNIESAAQLKRLCSSIRRLIVRETGIEPFIAIDQEGGVVSRFSPDMAVTPGGMALAAAGGDAPYRAAKITAAQLREAGVNFDLAPVLDVNSNPLNPVIGVRSFGDVPGEAAERALGFMRGLLDGGIMACGKHFPGHGDTETDSHIGLPRVEKSREALNACELVPFRLAIEAGIPAIMTSHVLFPALEPEKLPATMSKRILTGLLREELGFKGIIISDCMEMDAVAKYYGTVNAATAALEAGADIVCISHTAALARECAARLMQSYESADAGRMAEFERAGERIAEAKRRFTALPRAETPAIFQLRGEARDLLEDGLVLLNGPVPKLGVRPFFAGCSGIRANQAQSAIVGTPSFAMVMAKRFGGSFAVCSDDPDSEEIAAIVKRARDASCIVLNTSSGLRNSGQLILMLALGKLKKPMLVVALREPYELRYLPKHAAGIAAWEYSTHTIAAVAHCLTGQLVCRGEMPLRYFPLERINP</sequence>
<evidence type="ECO:0000256" key="3">
    <source>
        <dbReference type="ARBA" id="ARBA00023295"/>
    </source>
</evidence>
<dbReference type="PANTHER" id="PTHR30480">
    <property type="entry name" value="BETA-HEXOSAMINIDASE-RELATED"/>
    <property type="match status" value="1"/>
</dbReference>
<comment type="caution">
    <text evidence="5">The sequence shown here is derived from an EMBL/GenBank/DDBJ whole genome shotgun (WGS) entry which is preliminary data.</text>
</comment>
<dbReference type="NCBIfam" id="NF003740">
    <property type="entry name" value="PRK05337.1"/>
    <property type="match status" value="1"/>
</dbReference>
<evidence type="ECO:0000313" key="6">
    <source>
        <dbReference type="Proteomes" id="UP000886876"/>
    </source>
</evidence>
<dbReference type="InterPro" id="IPR036962">
    <property type="entry name" value="Glyco_hydro_3_N_sf"/>
</dbReference>
<evidence type="ECO:0000313" key="5">
    <source>
        <dbReference type="EMBL" id="HIS96819.1"/>
    </source>
</evidence>
<evidence type="ECO:0000256" key="2">
    <source>
        <dbReference type="ARBA" id="ARBA00022801"/>
    </source>
</evidence>
<dbReference type="SUPFAM" id="SSF51445">
    <property type="entry name" value="(Trans)glycosidases"/>
    <property type="match status" value="1"/>
</dbReference>
<accession>A0A9D1K7Z2</accession>
<dbReference type="InterPro" id="IPR036881">
    <property type="entry name" value="Glyco_hydro_3_C_sf"/>
</dbReference>
<organism evidence="5 6">
    <name type="scientific">Candidatus Scatomorpha pullistercoris</name>
    <dbReference type="NCBI Taxonomy" id="2840929"/>
    <lineage>
        <taxon>Bacteria</taxon>
        <taxon>Bacillati</taxon>
        <taxon>Bacillota</taxon>
        <taxon>Clostridia</taxon>
        <taxon>Eubacteriales</taxon>
        <taxon>Candidatus Scatomorpha</taxon>
    </lineage>
</organism>